<feature type="domain" description="Flagellar basal-body/hook protein C-terminal" evidence="4">
    <location>
        <begin position="215"/>
        <end position="259"/>
    </location>
</feature>
<evidence type="ECO:0000259" key="3">
    <source>
        <dbReference type="Pfam" id="PF00460"/>
    </source>
</evidence>
<dbReference type="Pfam" id="PF22692">
    <property type="entry name" value="LlgE_F_G_D1"/>
    <property type="match status" value="1"/>
</dbReference>
<organism evidence="6 7">
    <name type="scientific">Heyndrickxia coagulans</name>
    <name type="common">Weizmannia coagulans</name>
    <dbReference type="NCBI Taxonomy" id="1398"/>
    <lineage>
        <taxon>Bacteria</taxon>
        <taxon>Bacillati</taxon>
        <taxon>Bacillota</taxon>
        <taxon>Bacilli</taxon>
        <taxon>Bacillales</taxon>
        <taxon>Bacillaceae</taxon>
        <taxon>Heyndrickxia</taxon>
    </lineage>
</organism>
<dbReference type="PANTHER" id="PTHR30435">
    <property type="entry name" value="FLAGELLAR PROTEIN"/>
    <property type="match status" value="1"/>
</dbReference>
<dbReference type="NCBIfam" id="TIGR03506">
    <property type="entry name" value="FlgEFG_subfam"/>
    <property type="match status" value="1"/>
</dbReference>
<dbReference type="InterPro" id="IPR001444">
    <property type="entry name" value="Flag_bb_rod_N"/>
</dbReference>
<evidence type="ECO:0000313" key="7">
    <source>
        <dbReference type="Proteomes" id="UP000070376"/>
    </source>
</evidence>
<dbReference type="Proteomes" id="UP000070376">
    <property type="component" value="Unassembled WGS sequence"/>
</dbReference>
<comment type="subcellular location">
    <subcellularLocation>
        <location evidence="2">Bacterial flagellum basal body</location>
    </subcellularLocation>
</comment>
<dbReference type="AlphaFoldDB" id="A0A133L0A9"/>
<dbReference type="InterPro" id="IPR020013">
    <property type="entry name" value="Flagellar_FlgE/F/G"/>
</dbReference>
<evidence type="ECO:0000259" key="5">
    <source>
        <dbReference type="Pfam" id="PF22692"/>
    </source>
</evidence>
<dbReference type="PANTHER" id="PTHR30435:SF19">
    <property type="entry name" value="FLAGELLAR BASAL-BODY ROD PROTEIN FLGG"/>
    <property type="match status" value="1"/>
</dbReference>
<dbReference type="PATRIC" id="fig|1398.22.peg.468"/>
<dbReference type="EMBL" id="LRPN01000017">
    <property type="protein sequence ID" value="KWZ85301.1"/>
    <property type="molecule type" value="Genomic_DNA"/>
</dbReference>
<name>A0A133L0A9_HEYCO</name>
<dbReference type="PROSITE" id="PS00588">
    <property type="entry name" value="FLAGELLA_BB_ROD"/>
    <property type="match status" value="1"/>
</dbReference>
<evidence type="ECO:0000256" key="1">
    <source>
        <dbReference type="ARBA" id="ARBA00009677"/>
    </source>
</evidence>
<keyword evidence="6" id="KW-0966">Cell projection</keyword>
<evidence type="ECO:0000256" key="2">
    <source>
        <dbReference type="RuleBase" id="RU362116"/>
    </source>
</evidence>
<keyword evidence="6" id="KW-0969">Cilium</keyword>
<proteinExistence type="inferred from homology"/>
<dbReference type="GO" id="GO:0009425">
    <property type="term" value="C:bacterial-type flagellum basal body"/>
    <property type="evidence" value="ECO:0007669"/>
    <property type="project" value="UniProtKB-SubCell"/>
</dbReference>
<dbReference type="InterPro" id="IPR010930">
    <property type="entry name" value="Flg_bb/hook_C_dom"/>
</dbReference>
<dbReference type="InterPro" id="IPR037925">
    <property type="entry name" value="FlgE/F/G-like"/>
</dbReference>
<evidence type="ECO:0000313" key="6">
    <source>
        <dbReference type="EMBL" id="KWZ85301.1"/>
    </source>
</evidence>
<accession>A0A133L0A9</accession>
<evidence type="ECO:0000259" key="4">
    <source>
        <dbReference type="Pfam" id="PF06429"/>
    </source>
</evidence>
<reference evidence="7" key="1">
    <citation type="submission" date="2016-01" db="EMBL/GenBank/DDBJ databases">
        <authorList>
            <person name="Mitreva M."/>
            <person name="Pepin K.H."/>
            <person name="Mihindukulasuriya K.A."/>
            <person name="Fulton R."/>
            <person name="Fronick C."/>
            <person name="O'Laughlin M."/>
            <person name="Miner T."/>
            <person name="Herter B."/>
            <person name="Rosa B.A."/>
            <person name="Cordes M."/>
            <person name="Tomlinson C."/>
            <person name="Wollam A."/>
            <person name="Palsikar V.B."/>
            <person name="Mardis E.R."/>
            <person name="Wilson R.K."/>
        </authorList>
    </citation>
    <scope>NUCLEOTIDE SEQUENCE [LARGE SCALE GENOMIC DNA]</scope>
    <source>
        <strain evidence="7">GED7749B</strain>
    </source>
</reference>
<comment type="caution">
    <text evidence="6">The sequence shown here is derived from an EMBL/GenBank/DDBJ whole genome shotgun (WGS) entry which is preliminary data.</text>
</comment>
<keyword evidence="2" id="KW-0975">Bacterial flagellum</keyword>
<dbReference type="InterPro" id="IPR053967">
    <property type="entry name" value="LlgE_F_G-like_D1"/>
</dbReference>
<dbReference type="Pfam" id="PF06429">
    <property type="entry name" value="Flg_bbr_C"/>
    <property type="match status" value="1"/>
</dbReference>
<comment type="similarity">
    <text evidence="1 2">Belongs to the flagella basal body rod proteins family.</text>
</comment>
<feature type="domain" description="Flagellar basal body rod protein N-terminal" evidence="3">
    <location>
        <begin position="7"/>
        <end position="37"/>
    </location>
</feature>
<dbReference type="Pfam" id="PF00460">
    <property type="entry name" value="Flg_bb_rod"/>
    <property type="match status" value="1"/>
</dbReference>
<dbReference type="GO" id="GO:0071978">
    <property type="term" value="P:bacterial-type flagellum-dependent swarming motility"/>
    <property type="evidence" value="ECO:0007669"/>
    <property type="project" value="TreeGrafter"/>
</dbReference>
<feature type="domain" description="Flagellar hook protein FlgE/F/G-like D1" evidence="5">
    <location>
        <begin position="106"/>
        <end position="168"/>
    </location>
</feature>
<dbReference type="InterPro" id="IPR019776">
    <property type="entry name" value="Flagellar_basal_body_rod_CS"/>
</dbReference>
<protein>
    <submittedName>
        <fullName evidence="6">Flagellar basal-body rod protein FlgF</fullName>
    </submittedName>
</protein>
<sequence length="264" mass="28214">MAMLRGLYTAASGMIAQQRKTDLLANNLSNADTPGYKTDQSSIRSFPKMLLSYMDKNGTTGEVVKSVGSLATGVYMQETLPLFKQGDLEETGNRTDLAIFDQASPEGSLFFRIDDGNGHEVYTRNGNFTVNPEGYLTTASGHYVLDENGGRIQTGGTDFSVDAAGAVTENGRYAGTIGLAYAQNPAQLEKTGDGLYTLANNGALPAAGQNGFQIKQGFLESSNVDETKTMTDMMSAYRSFEANQKVLQAYDASLGKAVNDVGKV</sequence>
<keyword evidence="6" id="KW-0282">Flagellum</keyword>
<gene>
    <name evidence="6" type="ORF">HMPREF3213_00473</name>
</gene>
<dbReference type="SUPFAM" id="SSF117143">
    <property type="entry name" value="Flagellar hook protein flgE"/>
    <property type="match status" value="1"/>
</dbReference>